<keyword evidence="23" id="KW-0670">Pyruvate</keyword>
<dbReference type="NCBIfam" id="TIGR01417">
    <property type="entry name" value="PTS_I_fam"/>
    <property type="match status" value="1"/>
</dbReference>
<feature type="binding site" evidence="19">
    <location>
        <position position="439"/>
    </location>
    <ligand>
        <name>Mg(2+)</name>
        <dbReference type="ChEBI" id="CHEBI:18420"/>
    </ligand>
</feature>
<keyword evidence="9 16" id="KW-0762">Sugar transport</keyword>
<dbReference type="InterPro" id="IPR036637">
    <property type="entry name" value="Phosphohistidine_dom_sf"/>
</dbReference>
<dbReference type="InterPro" id="IPR023151">
    <property type="entry name" value="PEP_util_CS"/>
</dbReference>
<reference evidence="24" key="1">
    <citation type="submission" date="2016-10" db="EMBL/GenBank/DDBJ databases">
        <authorList>
            <person name="Varghese N."/>
            <person name="Submissions S."/>
        </authorList>
    </citation>
    <scope>NUCLEOTIDE SEQUENCE [LARGE SCALE GENOMIC DNA]</scope>
    <source>
        <strain evidence="24">DSM 9990</strain>
    </source>
</reference>
<comment type="cofactor">
    <cofactor evidence="2 16 19">
        <name>Mg(2+)</name>
        <dbReference type="ChEBI" id="CHEBI:18420"/>
    </cofactor>
</comment>
<evidence type="ECO:0000256" key="7">
    <source>
        <dbReference type="ARBA" id="ARBA00022448"/>
    </source>
</evidence>
<dbReference type="InterPro" id="IPR036618">
    <property type="entry name" value="PtsI_HPr-bd_sf"/>
</dbReference>
<evidence type="ECO:0000256" key="5">
    <source>
        <dbReference type="ARBA" id="ARBA00012232"/>
    </source>
</evidence>
<comment type="function">
    <text evidence="16">General (non sugar-specific) component of the phosphoenolpyruvate-dependent sugar phosphotransferase system (sugar PTS). This major carbohydrate active-transport system catalyzes the phosphorylation of incoming sugar substrates concomitantly with their translocation across the cell membrane. Enzyme I transfers the phosphoryl group from phosphoenolpyruvate (PEP) to the phosphoryl carrier protein (HPr).</text>
</comment>
<protein>
    <recommendedName>
        <fullName evidence="6 16">Phosphoenolpyruvate-protein phosphotransferase</fullName>
        <ecNumber evidence="5 16">2.7.3.9</ecNumber>
    </recommendedName>
    <alternativeName>
        <fullName evidence="15 16">Phosphotransferase system, enzyme I</fullName>
    </alternativeName>
</protein>
<dbReference type="Pfam" id="PF00391">
    <property type="entry name" value="PEP-utilizers"/>
    <property type="match status" value="1"/>
</dbReference>
<keyword evidence="13 16" id="KW-0418">Kinase</keyword>
<keyword evidence="7 16" id="KW-0813">Transport</keyword>
<dbReference type="InterPro" id="IPR008279">
    <property type="entry name" value="PEP-util_enz_mobile_dom"/>
</dbReference>
<dbReference type="STRING" id="39841.SAMN05660836_02573"/>
<evidence type="ECO:0000256" key="6">
    <source>
        <dbReference type="ARBA" id="ARBA00016544"/>
    </source>
</evidence>
<keyword evidence="24" id="KW-1185">Reference proteome</keyword>
<evidence type="ECO:0000256" key="19">
    <source>
        <dbReference type="PIRSR" id="PIRSR000732-3"/>
    </source>
</evidence>
<evidence type="ECO:0000256" key="14">
    <source>
        <dbReference type="ARBA" id="ARBA00022842"/>
    </source>
</evidence>
<gene>
    <name evidence="23" type="ORF">SAMN05660836_02573</name>
</gene>
<organism evidence="23 24">
    <name type="scientific">Thermodesulforhabdus norvegica</name>
    <dbReference type="NCBI Taxonomy" id="39841"/>
    <lineage>
        <taxon>Bacteria</taxon>
        <taxon>Pseudomonadati</taxon>
        <taxon>Thermodesulfobacteriota</taxon>
        <taxon>Syntrophobacteria</taxon>
        <taxon>Syntrophobacterales</taxon>
        <taxon>Thermodesulforhabdaceae</taxon>
        <taxon>Thermodesulforhabdus</taxon>
    </lineage>
</organism>
<evidence type="ECO:0000256" key="17">
    <source>
        <dbReference type="PIRSR" id="PIRSR000732-1"/>
    </source>
</evidence>
<dbReference type="EMBL" id="FOUU01000013">
    <property type="protein sequence ID" value="SFN07691.1"/>
    <property type="molecule type" value="Genomic_DNA"/>
</dbReference>
<evidence type="ECO:0000256" key="12">
    <source>
        <dbReference type="ARBA" id="ARBA00022723"/>
    </source>
</evidence>
<feature type="active site" description="Tele-phosphohistidine intermediate" evidence="17">
    <location>
        <position position="196"/>
    </location>
</feature>
<feature type="binding site" evidence="18">
    <location>
        <position position="473"/>
    </location>
    <ligand>
        <name>phosphoenolpyruvate</name>
        <dbReference type="ChEBI" id="CHEBI:58702"/>
    </ligand>
</feature>
<keyword evidence="14 16" id="KW-0460">Magnesium</keyword>
<dbReference type="InterPro" id="IPR000121">
    <property type="entry name" value="PEP_util_C"/>
</dbReference>
<comment type="subcellular location">
    <subcellularLocation>
        <location evidence="3 16">Cytoplasm</location>
    </subcellularLocation>
</comment>
<dbReference type="OrthoDB" id="9765468at2"/>
<evidence type="ECO:0000256" key="3">
    <source>
        <dbReference type="ARBA" id="ARBA00004496"/>
    </source>
</evidence>
<dbReference type="PIRSF" id="PIRSF000732">
    <property type="entry name" value="PTS_enzyme_I"/>
    <property type="match status" value="1"/>
</dbReference>
<keyword evidence="11 16" id="KW-0598">Phosphotransferase system</keyword>
<dbReference type="InterPro" id="IPR050499">
    <property type="entry name" value="PEP-utilizing_PTS_enzyme"/>
</dbReference>
<dbReference type="SUPFAM" id="SSF51621">
    <property type="entry name" value="Phosphoenolpyruvate/pyruvate domain"/>
    <property type="match status" value="1"/>
</dbReference>
<evidence type="ECO:0000256" key="18">
    <source>
        <dbReference type="PIRSR" id="PIRSR000732-2"/>
    </source>
</evidence>
<evidence type="ECO:0000259" key="22">
    <source>
        <dbReference type="Pfam" id="PF05524"/>
    </source>
</evidence>
<dbReference type="Gene3D" id="3.50.30.10">
    <property type="entry name" value="Phosphohistidine domain"/>
    <property type="match status" value="1"/>
</dbReference>
<dbReference type="GO" id="GO:0046872">
    <property type="term" value="F:metal ion binding"/>
    <property type="evidence" value="ECO:0007669"/>
    <property type="project" value="UniProtKB-KW"/>
</dbReference>
<dbReference type="InterPro" id="IPR008731">
    <property type="entry name" value="PTS_EIN"/>
</dbReference>
<feature type="binding site" evidence="18">
    <location>
        <position position="339"/>
    </location>
    <ligand>
        <name>phosphoenolpyruvate</name>
        <dbReference type="ChEBI" id="CHEBI:58702"/>
    </ligand>
</feature>
<dbReference type="InterPro" id="IPR040442">
    <property type="entry name" value="Pyrv_kinase-like_dom_sf"/>
</dbReference>
<evidence type="ECO:0000259" key="21">
    <source>
        <dbReference type="Pfam" id="PF02896"/>
    </source>
</evidence>
<comment type="catalytic activity">
    <reaction evidence="1 16">
        <text>L-histidyl-[protein] + phosphoenolpyruvate = N(pros)-phospho-L-histidyl-[protein] + pyruvate</text>
        <dbReference type="Rhea" id="RHEA:23880"/>
        <dbReference type="Rhea" id="RHEA-COMP:9745"/>
        <dbReference type="Rhea" id="RHEA-COMP:9746"/>
        <dbReference type="ChEBI" id="CHEBI:15361"/>
        <dbReference type="ChEBI" id="CHEBI:29979"/>
        <dbReference type="ChEBI" id="CHEBI:58702"/>
        <dbReference type="ChEBI" id="CHEBI:64837"/>
        <dbReference type="EC" id="2.7.3.9"/>
    </reaction>
</comment>
<dbReference type="GO" id="GO:0009401">
    <property type="term" value="P:phosphoenolpyruvate-dependent sugar phosphotransferase system"/>
    <property type="evidence" value="ECO:0007669"/>
    <property type="project" value="UniProtKB-KW"/>
</dbReference>
<evidence type="ECO:0000256" key="4">
    <source>
        <dbReference type="ARBA" id="ARBA00007837"/>
    </source>
</evidence>
<dbReference type="EC" id="2.7.3.9" evidence="5 16"/>
<dbReference type="Pfam" id="PF05524">
    <property type="entry name" value="PEP-utilisers_N"/>
    <property type="match status" value="1"/>
</dbReference>
<feature type="domain" description="PEP-utilising enzyme mobile" evidence="20">
    <location>
        <begin position="160"/>
        <end position="232"/>
    </location>
</feature>
<accession>A0A1I4W2G1</accession>
<evidence type="ECO:0000256" key="2">
    <source>
        <dbReference type="ARBA" id="ARBA00001946"/>
    </source>
</evidence>
<dbReference type="PROSITE" id="PS00742">
    <property type="entry name" value="PEP_ENZYMES_2"/>
    <property type="match status" value="1"/>
</dbReference>
<dbReference type="GO" id="GO:0008965">
    <property type="term" value="F:phosphoenolpyruvate-protein phosphotransferase activity"/>
    <property type="evidence" value="ECO:0007669"/>
    <property type="project" value="UniProtKB-EC"/>
</dbReference>
<dbReference type="InterPro" id="IPR024692">
    <property type="entry name" value="PTS_EI"/>
</dbReference>
<dbReference type="InterPro" id="IPR015813">
    <property type="entry name" value="Pyrv/PenolPyrv_kinase-like_dom"/>
</dbReference>
<dbReference type="PROSITE" id="PS00370">
    <property type="entry name" value="PEP_ENZYMES_PHOS_SITE"/>
    <property type="match status" value="1"/>
</dbReference>
<dbReference type="PRINTS" id="PR01736">
    <property type="entry name" value="PHPHTRNFRASE"/>
</dbReference>
<evidence type="ECO:0000259" key="20">
    <source>
        <dbReference type="Pfam" id="PF00391"/>
    </source>
</evidence>
<evidence type="ECO:0000256" key="15">
    <source>
        <dbReference type="ARBA" id="ARBA00033235"/>
    </source>
</evidence>
<evidence type="ECO:0000256" key="9">
    <source>
        <dbReference type="ARBA" id="ARBA00022597"/>
    </source>
</evidence>
<dbReference type="Gene3D" id="1.10.274.10">
    <property type="entry name" value="PtsI, HPr-binding domain"/>
    <property type="match status" value="1"/>
</dbReference>
<dbReference type="InterPro" id="IPR006318">
    <property type="entry name" value="PTS_EI-like"/>
</dbReference>
<keyword evidence="12 16" id="KW-0479">Metal-binding</keyword>
<dbReference type="RefSeq" id="WP_093396361.1">
    <property type="nucleotide sequence ID" value="NZ_FOUU01000013.1"/>
</dbReference>
<evidence type="ECO:0000313" key="23">
    <source>
        <dbReference type="EMBL" id="SFN07691.1"/>
    </source>
</evidence>
<proteinExistence type="inferred from homology"/>
<sequence length="601" mass="67934">MTKQKEIRLRGIGVSQGIAIGKAFVVEKGRVSIPYYTLWDEGVIEEECRRFERAVRQVEDEFLRLKDSLREDLRDYASLLEVHRMILRDRLIYDETIRLIREKGLNAMWALSVTLDRVHRVFQSVDDSCILDRLSDVGAVVDRVMRKLSGDRDDIFSGISERSILVTHDLSPADAIQLPLEKVMAFVLDIGGRTSHTAIMARSLDIPAVLATERATREIQTGDLIIVDGTSGDVIIRPGEHKIRHYVELQFRLENYIREIARKASAPAITADGYRIGVDANIEMLEDVVFAKDSGAEGIGLFRSEFAFMNREKFPTEEELYQDYRQLAELMAPHAVTIRTLDVGSEKLSPWFSVPDEPNPALGLRSVRLCMRYPQVLKMQLRAILRAGAGYGNVRVMFPMVSGVGELRILKKMVHETMAELSREGFDFDDKIKIGIMIEVPSAVAVADLLAGEVDFFSIGTNDLIQYTLAVDRQNEYVAYLYESLHPGLLRMIKSTVDAAREAGIPVSLCGEMAGEPFYVPILLGLGLDCLSMNPQSIPRVKNLIRMARMSDCYAFVEEILKKKTAREINSRLQEFVANLFPDEYYFFRSGFPDDGLRLTT</sequence>
<dbReference type="PANTHER" id="PTHR46244">
    <property type="entry name" value="PHOSPHOENOLPYRUVATE-PROTEIN PHOSPHOTRANSFERASE"/>
    <property type="match status" value="1"/>
</dbReference>
<evidence type="ECO:0000256" key="1">
    <source>
        <dbReference type="ARBA" id="ARBA00000683"/>
    </source>
</evidence>
<feature type="domain" description="PEP-utilising enzyme C-terminal" evidence="21">
    <location>
        <begin position="261"/>
        <end position="548"/>
    </location>
</feature>
<comment type="similarity">
    <text evidence="4 16">Belongs to the PEP-utilizing enzyme family.</text>
</comment>
<dbReference type="Gene3D" id="3.20.20.60">
    <property type="entry name" value="Phosphoenolpyruvate-binding domains"/>
    <property type="match status" value="1"/>
</dbReference>
<dbReference type="Proteomes" id="UP000199611">
    <property type="component" value="Unassembled WGS sequence"/>
</dbReference>
<feature type="binding site" evidence="19">
    <location>
        <position position="463"/>
    </location>
    <ligand>
        <name>Mg(2+)</name>
        <dbReference type="ChEBI" id="CHEBI:18420"/>
    </ligand>
</feature>
<feature type="active site" description="Proton donor" evidence="17">
    <location>
        <position position="510"/>
    </location>
</feature>
<keyword evidence="8 16" id="KW-0963">Cytoplasm</keyword>
<evidence type="ECO:0000256" key="16">
    <source>
        <dbReference type="PIRNR" id="PIRNR000732"/>
    </source>
</evidence>
<feature type="domain" description="Phosphotransferase system enzyme I N-terminal" evidence="22">
    <location>
        <begin position="10"/>
        <end position="129"/>
    </location>
</feature>
<dbReference type="Pfam" id="PF02896">
    <property type="entry name" value="PEP-utilizers_C"/>
    <property type="match status" value="1"/>
</dbReference>
<dbReference type="SUPFAM" id="SSF47831">
    <property type="entry name" value="Enzyme I of the PEP:sugar phosphotransferase system HPr-binding (sub)domain"/>
    <property type="match status" value="1"/>
</dbReference>
<dbReference type="GO" id="GO:0016301">
    <property type="term" value="F:kinase activity"/>
    <property type="evidence" value="ECO:0007669"/>
    <property type="project" value="UniProtKB-KW"/>
</dbReference>
<dbReference type="PANTHER" id="PTHR46244:SF6">
    <property type="entry name" value="PHOSPHOENOLPYRUVATE-PROTEIN PHOSPHOTRANSFERASE"/>
    <property type="match status" value="1"/>
</dbReference>
<dbReference type="GO" id="GO:0005737">
    <property type="term" value="C:cytoplasm"/>
    <property type="evidence" value="ECO:0007669"/>
    <property type="project" value="UniProtKB-SubCell"/>
</dbReference>
<dbReference type="AlphaFoldDB" id="A0A1I4W2G1"/>
<feature type="binding site" evidence="18">
    <location>
        <position position="303"/>
    </location>
    <ligand>
        <name>phosphoenolpyruvate</name>
        <dbReference type="ChEBI" id="CHEBI:58702"/>
    </ligand>
</feature>
<keyword evidence="10 16" id="KW-0808">Transferase</keyword>
<dbReference type="InterPro" id="IPR018274">
    <property type="entry name" value="PEP_util_AS"/>
</dbReference>
<evidence type="ECO:0000256" key="11">
    <source>
        <dbReference type="ARBA" id="ARBA00022683"/>
    </source>
</evidence>
<evidence type="ECO:0000256" key="10">
    <source>
        <dbReference type="ARBA" id="ARBA00022679"/>
    </source>
</evidence>
<evidence type="ECO:0000256" key="8">
    <source>
        <dbReference type="ARBA" id="ARBA00022490"/>
    </source>
</evidence>
<evidence type="ECO:0000256" key="13">
    <source>
        <dbReference type="ARBA" id="ARBA00022777"/>
    </source>
</evidence>
<feature type="binding site" evidence="18">
    <location>
        <begin position="462"/>
        <end position="463"/>
    </location>
    <ligand>
        <name>phosphoenolpyruvate</name>
        <dbReference type="ChEBI" id="CHEBI:58702"/>
    </ligand>
</feature>
<dbReference type="SUPFAM" id="SSF52009">
    <property type="entry name" value="Phosphohistidine domain"/>
    <property type="match status" value="1"/>
</dbReference>
<evidence type="ECO:0000313" key="24">
    <source>
        <dbReference type="Proteomes" id="UP000199611"/>
    </source>
</evidence>
<name>A0A1I4W2G1_9BACT</name>